<dbReference type="EMBL" id="NEVH01005923">
    <property type="protein sequence ID" value="PNF38084.1"/>
    <property type="molecule type" value="Genomic_DNA"/>
</dbReference>
<evidence type="ECO:0000313" key="2">
    <source>
        <dbReference type="Proteomes" id="UP000235965"/>
    </source>
</evidence>
<dbReference type="AlphaFoldDB" id="A0A2J7RB75"/>
<protein>
    <submittedName>
        <fullName evidence="1">Uncharacterized protein</fullName>
    </submittedName>
</protein>
<proteinExistence type="predicted"/>
<keyword evidence="2" id="KW-1185">Reference proteome</keyword>
<gene>
    <name evidence="1" type="ORF">B7P43_G16078</name>
</gene>
<name>A0A2J7RB75_9NEOP</name>
<dbReference type="InterPro" id="IPR036691">
    <property type="entry name" value="Endo/exonu/phosph_ase_sf"/>
</dbReference>
<dbReference type="Proteomes" id="UP000235965">
    <property type="component" value="Unassembled WGS sequence"/>
</dbReference>
<reference evidence="1 2" key="1">
    <citation type="submission" date="2017-12" db="EMBL/GenBank/DDBJ databases">
        <title>Hemimetabolous genomes reveal molecular basis of termite eusociality.</title>
        <authorList>
            <person name="Harrison M.C."/>
            <person name="Jongepier E."/>
            <person name="Robertson H.M."/>
            <person name="Arning N."/>
            <person name="Bitard-Feildel T."/>
            <person name="Chao H."/>
            <person name="Childers C.P."/>
            <person name="Dinh H."/>
            <person name="Doddapaneni H."/>
            <person name="Dugan S."/>
            <person name="Gowin J."/>
            <person name="Greiner C."/>
            <person name="Han Y."/>
            <person name="Hu H."/>
            <person name="Hughes D.S.T."/>
            <person name="Huylmans A.-K."/>
            <person name="Kemena C."/>
            <person name="Kremer L.P.M."/>
            <person name="Lee S.L."/>
            <person name="Lopez-Ezquerra A."/>
            <person name="Mallet L."/>
            <person name="Monroy-Kuhn J.M."/>
            <person name="Moser A."/>
            <person name="Murali S.C."/>
            <person name="Muzny D.M."/>
            <person name="Otani S."/>
            <person name="Piulachs M.-D."/>
            <person name="Poelchau M."/>
            <person name="Qu J."/>
            <person name="Schaub F."/>
            <person name="Wada-Katsumata A."/>
            <person name="Worley K.C."/>
            <person name="Xie Q."/>
            <person name="Ylla G."/>
            <person name="Poulsen M."/>
            <person name="Gibbs R.A."/>
            <person name="Schal C."/>
            <person name="Richards S."/>
            <person name="Belles X."/>
            <person name="Korb J."/>
            <person name="Bornberg-Bauer E."/>
        </authorList>
    </citation>
    <scope>NUCLEOTIDE SEQUENCE [LARGE SCALE GENOMIC DNA]</scope>
    <source>
        <tissue evidence="1">Whole body</tissue>
    </source>
</reference>
<dbReference type="InParanoid" id="A0A2J7RB75"/>
<dbReference type="SUPFAM" id="SSF56219">
    <property type="entry name" value="DNase I-like"/>
    <property type="match status" value="1"/>
</dbReference>
<evidence type="ECO:0000313" key="1">
    <source>
        <dbReference type="EMBL" id="PNF38084.1"/>
    </source>
</evidence>
<sequence>MTHTGNVQTGSGSCIYIFYQNVRGLRTKSVEICNNVCSFDFRVICLTETWLNDSFSSSNLFPDTYAVYRSDRDVIWKYVSQYRKKCNDATHFDVNGVLTHNSRDIGEAFSEHFQSVYVGGTSCPGTIFTGNCFTAIL</sequence>
<comment type="caution">
    <text evidence="1">The sequence shown here is derived from an EMBL/GenBank/DDBJ whole genome shotgun (WGS) entry which is preliminary data.</text>
</comment>
<dbReference type="Gene3D" id="3.60.10.10">
    <property type="entry name" value="Endonuclease/exonuclease/phosphatase"/>
    <property type="match status" value="1"/>
</dbReference>
<accession>A0A2J7RB75</accession>
<organism evidence="1 2">
    <name type="scientific">Cryptotermes secundus</name>
    <dbReference type="NCBI Taxonomy" id="105785"/>
    <lineage>
        <taxon>Eukaryota</taxon>
        <taxon>Metazoa</taxon>
        <taxon>Ecdysozoa</taxon>
        <taxon>Arthropoda</taxon>
        <taxon>Hexapoda</taxon>
        <taxon>Insecta</taxon>
        <taxon>Pterygota</taxon>
        <taxon>Neoptera</taxon>
        <taxon>Polyneoptera</taxon>
        <taxon>Dictyoptera</taxon>
        <taxon>Blattodea</taxon>
        <taxon>Blattoidea</taxon>
        <taxon>Termitoidae</taxon>
        <taxon>Kalotermitidae</taxon>
        <taxon>Cryptotermitinae</taxon>
        <taxon>Cryptotermes</taxon>
    </lineage>
</organism>